<dbReference type="AlphaFoldDB" id="A0A0A8YLA9"/>
<evidence type="ECO:0000313" key="1">
    <source>
        <dbReference type="EMBL" id="JAD26313.1"/>
    </source>
</evidence>
<sequence length="71" mass="8519">MSYDYAIWTRERRTSPIRKMMMRASVRRRAMKRRRSCSLRIARVKSHILLESGFLEKTPSEDSYNIPKIVT</sequence>
<reference evidence="1" key="1">
    <citation type="submission" date="2014-09" db="EMBL/GenBank/DDBJ databases">
        <authorList>
            <person name="Magalhaes I.L.F."/>
            <person name="Oliveira U."/>
            <person name="Santos F.R."/>
            <person name="Vidigal T.H.D.A."/>
            <person name="Brescovit A.D."/>
            <person name="Santos A.J."/>
        </authorList>
    </citation>
    <scope>NUCLEOTIDE SEQUENCE</scope>
    <source>
        <tissue evidence="1">Shoot tissue taken approximately 20 cm above the soil surface</tissue>
    </source>
</reference>
<organism evidence="1">
    <name type="scientific">Arundo donax</name>
    <name type="common">Giant reed</name>
    <name type="synonym">Donax arundinaceus</name>
    <dbReference type="NCBI Taxonomy" id="35708"/>
    <lineage>
        <taxon>Eukaryota</taxon>
        <taxon>Viridiplantae</taxon>
        <taxon>Streptophyta</taxon>
        <taxon>Embryophyta</taxon>
        <taxon>Tracheophyta</taxon>
        <taxon>Spermatophyta</taxon>
        <taxon>Magnoliopsida</taxon>
        <taxon>Liliopsida</taxon>
        <taxon>Poales</taxon>
        <taxon>Poaceae</taxon>
        <taxon>PACMAD clade</taxon>
        <taxon>Arundinoideae</taxon>
        <taxon>Arundineae</taxon>
        <taxon>Arundo</taxon>
    </lineage>
</organism>
<dbReference type="EMBL" id="GBRH01271582">
    <property type="protein sequence ID" value="JAD26313.1"/>
    <property type="molecule type" value="Transcribed_RNA"/>
</dbReference>
<protein>
    <submittedName>
        <fullName evidence="1">Uncharacterized protein</fullName>
    </submittedName>
</protein>
<reference evidence="1" key="2">
    <citation type="journal article" date="2015" name="Data Brief">
        <title>Shoot transcriptome of the giant reed, Arundo donax.</title>
        <authorList>
            <person name="Barrero R.A."/>
            <person name="Guerrero F.D."/>
            <person name="Moolhuijzen P."/>
            <person name="Goolsby J.A."/>
            <person name="Tidwell J."/>
            <person name="Bellgard S.E."/>
            <person name="Bellgard M.I."/>
        </authorList>
    </citation>
    <scope>NUCLEOTIDE SEQUENCE</scope>
    <source>
        <tissue evidence="1">Shoot tissue taken approximately 20 cm above the soil surface</tissue>
    </source>
</reference>
<accession>A0A0A8YLA9</accession>
<proteinExistence type="predicted"/>
<name>A0A0A8YLA9_ARUDO</name>